<sequence>MATLVRWFLAEISAARPVSKTKCSRSINEWTFGFQLEFTDFNGSDRVRVISHSFHNDS</sequence>
<evidence type="ECO:0000313" key="2">
    <source>
        <dbReference type="Proteomes" id="UP001632038"/>
    </source>
</evidence>
<organism evidence="1 2">
    <name type="scientific">Castilleja foliolosa</name>
    <dbReference type="NCBI Taxonomy" id="1961234"/>
    <lineage>
        <taxon>Eukaryota</taxon>
        <taxon>Viridiplantae</taxon>
        <taxon>Streptophyta</taxon>
        <taxon>Embryophyta</taxon>
        <taxon>Tracheophyta</taxon>
        <taxon>Spermatophyta</taxon>
        <taxon>Magnoliopsida</taxon>
        <taxon>eudicotyledons</taxon>
        <taxon>Gunneridae</taxon>
        <taxon>Pentapetalae</taxon>
        <taxon>asterids</taxon>
        <taxon>lamiids</taxon>
        <taxon>Lamiales</taxon>
        <taxon>Orobanchaceae</taxon>
        <taxon>Pedicularideae</taxon>
        <taxon>Castillejinae</taxon>
        <taxon>Castilleja</taxon>
    </lineage>
</organism>
<accession>A0ABD3BDE7</accession>
<evidence type="ECO:0000313" key="1">
    <source>
        <dbReference type="EMBL" id="KAL3615411.1"/>
    </source>
</evidence>
<proteinExistence type="predicted"/>
<dbReference type="AlphaFoldDB" id="A0ABD3BDE7"/>
<protein>
    <submittedName>
        <fullName evidence="1">Uncharacterized protein</fullName>
    </submittedName>
</protein>
<dbReference type="EMBL" id="JAVIJP010000100">
    <property type="protein sequence ID" value="KAL3615411.1"/>
    <property type="molecule type" value="Genomic_DNA"/>
</dbReference>
<reference evidence="2" key="1">
    <citation type="journal article" date="2024" name="IScience">
        <title>Strigolactones Initiate the Formation of Haustorium-like Structures in Castilleja.</title>
        <authorList>
            <person name="Buerger M."/>
            <person name="Peterson D."/>
            <person name="Chory J."/>
        </authorList>
    </citation>
    <scope>NUCLEOTIDE SEQUENCE [LARGE SCALE GENOMIC DNA]</scope>
</reference>
<comment type="caution">
    <text evidence="1">The sequence shown here is derived from an EMBL/GenBank/DDBJ whole genome shotgun (WGS) entry which is preliminary data.</text>
</comment>
<dbReference type="Proteomes" id="UP001632038">
    <property type="component" value="Unassembled WGS sequence"/>
</dbReference>
<name>A0ABD3BDE7_9LAMI</name>
<keyword evidence="2" id="KW-1185">Reference proteome</keyword>
<gene>
    <name evidence="1" type="ORF">CASFOL_041072</name>
</gene>